<feature type="compositionally biased region" description="Basic and acidic residues" evidence="1">
    <location>
        <begin position="21"/>
        <end position="40"/>
    </location>
</feature>
<gene>
    <name evidence="3" type="ORF">KFL01_05110</name>
</gene>
<dbReference type="Gene3D" id="3.90.550.10">
    <property type="entry name" value="Spore Coat Polysaccharide Biosynthesis Protein SpsA, Chain A"/>
    <property type="match status" value="1"/>
</dbReference>
<dbReference type="InterPro" id="IPR050834">
    <property type="entry name" value="Glycosyltransf_2"/>
</dbReference>
<dbReference type="EMBL" id="BJZR01000008">
    <property type="protein sequence ID" value="GEO91205.1"/>
    <property type="molecule type" value="Genomic_DNA"/>
</dbReference>
<dbReference type="PANTHER" id="PTHR43685">
    <property type="entry name" value="GLYCOSYLTRANSFERASE"/>
    <property type="match status" value="1"/>
</dbReference>
<feature type="compositionally biased region" description="Low complexity" evidence="1">
    <location>
        <begin position="89"/>
        <end position="116"/>
    </location>
</feature>
<dbReference type="InterPro" id="IPR029044">
    <property type="entry name" value="Nucleotide-diphossugar_trans"/>
</dbReference>
<feature type="domain" description="Glycosyltransferase 2-like" evidence="2">
    <location>
        <begin position="516"/>
        <end position="620"/>
    </location>
</feature>
<feature type="region of interest" description="Disordered" evidence="1">
    <location>
        <begin position="86"/>
        <end position="116"/>
    </location>
</feature>
<evidence type="ECO:0000256" key="1">
    <source>
        <dbReference type="SAM" id="MobiDB-lite"/>
    </source>
</evidence>
<organism evidence="3 4">
    <name type="scientific">Kocuria flava</name>
    <dbReference type="NCBI Taxonomy" id="446860"/>
    <lineage>
        <taxon>Bacteria</taxon>
        <taxon>Bacillati</taxon>
        <taxon>Actinomycetota</taxon>
        <taxon>Actinomycetes</taxon>
        <taxon>Micrococcales</taxon>
        <taxon>Micrococcaceae</taxon>
        <taxon>Kocuria</taxon>
    </lineage>
</organism>
<keyword evidence="4" id="KW-1185">Reference proteome</keyword>
<proteinExistence type="predicted"/>
<reference evidence="3 4" key="1">
    <citation type="submission" date="2019-07" db="EMBL/GenBank/DDBJ databases">
        <title>Whole genome shotgun sequence of Kocuria flava NBRC 107626.</title>
        <authorList>
            <person name="Hosoyama A."/>
            <person name="Uohara A."/>
            <person name="Ohji S."/>
            <person name="Ichikawa N."/>
        </authorList>
    </citation>
    <scope>NUCLEOTIDE SEQUENCE [LARGE SCALE GENOMIC DNA]</scope>
    <source>
        <strain evidence="3 4">NBRC 107626</strain>
    </source>
</reference>
<comment type="caution">
    <text evidence="3">The sequence shown here is derived from an EMBL/GenBank/DDBJ whole genome shotgun (WGS) entry which is preliminary data.</text>
</comment>
<dbReference type="SUPFAM" id="SSF53448">
    <property type="entry name" value="Nucleotide-diphospho-sugar transferases"/>
    <property type="match status" value="1"/>
</dbReference>
<evidence type="ECO:0000259" key="2">
    <source>
        <dbReference type="Pfam" id="PF00535"/>
    </source>
</evidence>
<accession>A0ABQ0X1L1</accession>
<evidence type="ECO:0000313" key="4">
    <source>
        <dbReference type="Proteomes" id="UP000321155"/>
    </source>
</evidence>
<dbReference type="CDD" id="cd00761">
    <property type="entry name" value="Glyco_tranf_GTA_type"/>
    <property type="match status" value="1"/>
</dbReference>
<protein>
    <recommendedName>
        <fullName evidence="2">Glycosyltransferase 2-like domain-containing protein</fullName>
    </recommendedName>
</protein>
<name>A0ABQ0X1L1_9MICC</name>
<feature type="compositionally biased region" description="Low complexity" evidence="1">
    <location>
        <begin position="317"/>
        <end position="330"/>
    </location>
</feature>
<sequence>MRTFKFVHMTPRVPRPVWDGGVRDGRRAEDNGGVRTPRDRVREDPVMRVALLTAPPADPSAALGHRAVLAALAARGVEVLRSAEPFPEAADGPAPSGPAAGAAGADAAGPDAGDRSGAAGPEALLVLGGTGCAPASVPELTAWGRAARAAQRAARPVVVAGLGLEAGCAGPRARLVGELLGAADLVGLADRTSLAVARRLCPEHPALRIAGDASVLAAPQDHRGPGMPAAGRAADGAGAGRPHLLACFEPHDGPFSPGEAAPALAAVLDALAHRTGGAVTVLGGAPAPAAADEAAAAACGAPAPAAGGPPVPEPARAPDGPAAAPDGAAAGVPLSDRVAARLAEPARPAAPEALAARLAEADWVVTSHPELVRAALAAGTAALPVATSAYADDRMEGVLTSWGLGGHTVPLAALLTPGPAAWDTRDAAQRWATEALARHEAFCSALASAAPAVRAAAGAWWDDAVTALGGAVPEARPDEDPPPRGVAAPVVAELRRRHARPAVPAVRPTVAVLLRTHGEEPALLARTVDDVLAQTFTDWRLLVVADGADRAAVEAVLAERAEALADRTEVLHRRRDAGPWAAANRGLRAADSELVVLHDEADRWHPALLQRAVACLEDPLVADDGVLVRTRAAELDPADGAARETGPGPEPPARGELTLSELVRGGGQAPGVLVHRRAVHDVLGDYDEQLGAAGEWEFRLRFLETFTVGVLDGPVEVVRGRLPAGAAPGAPGRAEREELLVRERHLKQWTAEHGIGLPLHLAREAAEHAGGLHRRLDASEQLLRELLELAREQAVRIERLEAAARDRGLRGLLRRLGRWFRAG</sequence>
<evidence type="ECO:0000313" key="3">
    <source>
        <dbReference type="EMBL" id="GEO91205.1"/>
    </source>
</evidence>
<dbReference type="PANTHER" id="PTHR43685:SF2">
    <property type="entry name" value="GLYCOSYLTRANSFERASE 2-LIKE DOMAIN-CONTAINING PROTEIN"/>
    <property type="match status" value="1"/>
</dbReference>
<dbReference type="Proteomes" id="UP000321155">
    <property type="component" value="Unassembled WGS sequence"/>
</dbReference>
<dbReference type="Pfam" id="PF00535">
    <property type="entry name" value="Glycos_transf_2"/>
    <property type="match status" value="1"/>
</dbReference>
<feature type="region of interest" description="Disordered" evidence="1">
    <location>
        <begin position="18"/>
        <end position="40"/>
    </location>
</feature>
<feature type="region of interest" description="Disordered" evidence="1">
    <location>
        <begin position="300"/>
        <end position="330"/>
    </location>
</feature>
<dbReference type="InterPro" id="IPR001173">
    <property type="entry name" value="Glyco_trans_2-like"/>
</dbReference>